<name>A0A0C9Y1I4_9AGAM</name>
<dbReference type="InterPro" id="IPR036322">
    <property type="entry name" value="WD40_repeat_dom_sf"/>
</dbReference>
<evidence type="ECO:0000256" key="1">
    <source>
        <dbReference type="ARBA" id="ARBA00022574"/>
    </source>
</evidence>
<sequence>MVFNFFFKFPAKYMLNCRLQGHRDAILCLAVSSSGMLLASGGFDGLRMWDLHKKVQLAEPPQIRSPQDPIMAIAWLVPNDGIQETLCCGTALGYLVIWRQRLNTVVEFEEVMSRRISGGHEIMAITSDVGNGTGNRIVVATQDRRVQAWTLDSRNRFSSTFSVQLKTSIPRAVYTHGCDVIVFRMYNGDIHILRSDDRMVIETRTTGMITSSVCIDQMGSLCIRMYDTKPLKTYPKQVAFMEDGTVIVGGSNNGLVYIFKKNTGTLRERLHHSQTARAQTVTAYEGTDHMGILAASSNNDADTTITVWKKPKGDSQGQQRGNRHSVWILFRAVWAMVQFLMQLLTMAFAVKLAYDIVVSHRSSEYLLTAHRRQIMGGPLWKII</sequence>
<dbReference type="SMART" id="SM00320">
    <property type="entry name" value="WD40"/>
    <property type="match status" value="2"/>
</dbReference>
<dbReference type="Gene3D" id="2.130.10.10">
    <property type="entry name" value="YVTN repeat-like/Quinoprotein amine dehydrogenase"/>
    <property type="match status" value="2"/>
</dbReference>
<dbReference type="InterPro" id="IPR001680">
    <property type="entry name" value="WD40_rpt"/>
</dbReference>
<protein>
    <submittedName>
        <fullName evidence="3">Uncharacterized protein</fullName>
    </submittedName>
</protein>
<reference evidence="3 4" key="1">
    <citation type="submission" date="2014-04" db="EMBL/GenBank/DDBJ databases">
        <authorList>
            <consortium name="DOE Joint Genome Institute"/>
            <person name="Kuo A."/>
            <person name="Kohler A."/>
            <person name="Costa M.D."/>
            <person name="Nagy L.G."/>
            <person name="Floudas D."/>
            <person name="Copeland A."/>
            <person name="Barry K.W."/>
            <person name="Cichocki N."/>
            <person name="Veneault-Fourrey C."/>
            <person name="LaButti K."/>
            <person name="Lindquist E.A."/>
            <person name="Lipzen A."/>
            <person name="Lundell T."/>
            <person name="Morin E."/>
            <person name="Murat C."/>
            <person name="Sun H."/>
            <person name="Tunlid A."/>
            <person name="Henrissat B."/>
            <person name="Grigoriev I.V."/>
            <person name="Hibbett D.S."/>
            <person name="Martin F."/>
            <person name="Nordberg H.P."/>
            <person name="Cantor M.N."/>
            <person name="Hua S.X."/>
        </authorList>
    </citation>
    <scope>NUCLEOTIDE SEQUENCE [LARGE SCALE GENOMIC DNA]</scope>
    <source>
        <strain evidence="3 4">441</strain>
    </source>
</reference>
<dbReference type="OrthoDB" id="2654453at2759"/>
<dbReference type="AlphaFoldDB" id="A0A0C9Y1I4"/>
<dbReference type="SUPFAM" id="SSF50978">
    <property type="entry name" value="WD40 repeat-like"/>
    <property type="match status" value="1"/>
</dbReference>
<proteinExistence type="predicted"/>
<dbReference type="InterPro" id="IPR015943">
    <property type="entry name" value="WD40/YVTN_repeat-like_dom_sf"/>
</dbReference>
<dbReference type="Pfam" id="PF00400">
    <property type="entry name" value="WD40"/>
    <property type="match status" value="1"/>
</dbReference>
<accession>A0A0C9Y1I4</accession>
<dbReference type="STRING" id="765257.A0A0C9Y1I4"/>
<evidence type="ECO:0000313" key="3">
    <source>
        <dbReference type="EMBL" id="KIK18525.1"/>
    </source>
</evidence>
<keyword evidence="4" id="KW-1185">Reference proteome</keyword>
<dbReference type="PANTHER" id="PTHR22838">
    <property type="entry name" value="WD REPEAT PROTEIN 26-RELATED"/>
    <property type="match status" value="1"/>
</dbReference>
<reference evidence="4" key="2">
    <citation type="submission" date="2015-01" db="EMBL/GenBank/DDBJ databases">
        <title>Evolutionary Origins and Diversification of the Mycorrhizal Mutualists.</title>
        <authorList>
            <consortium name="DOE Joint Genome Institute"/>
            <consortium name="Mycorrhizal Genomics Consortium"/>
            <person name="Kohler A."/>
            <person name="Kuo A."/>
            <person name="Nagy L.G."/>
            <person name="Floudas D."/>
            <person name="Copeland A."/>
            <person name="Barry K.W."/>
            <person name="Cichocki N."/>
            <person name="Veneault-Fourrey C."/>
            <person name="LaButti K."/>
            <person name="Lindquist E.A."/>
            <person name="Lipzen A."/>
            <person name="Lundell T."/>
            <person name="Morin E."/>
            <person name="Murat C."/>
            <person name="Riley R."/>
            <person name="Ohm R."/>
            <person name="Sun H."/>
            <person name="Tunlid A."/>
            <person name="Henrissat B."/>
            <person name="Grigoriev I.V."/>
            <person name="Hibbett D.S."/>
            <person name="Martin F."/>
        </authorList>
    </citation>
    <scope>NUCLEOTIDE SEQUENCE [LARGE SCALE GENOMIC DNA]</scope>
    <source>
        <strain evidence="4">441</strain>
    </source>
</reference>
<dbReference type="EMBL" id="KN833803">
    <property type="protein sequence ID" value="KIK18525.1"/>
    <property type="molecule type" value="Genomic_DNA"/>
</dbReference>
<evidence type="ECO:0000313" key="4">
    <source>
        <dbReference type="Proteomes" id="UP000054018"/>
    </source>
</evidence>
<dbReference type="Proteomes" id="UP000054018">
    <property type="component" value="Unassembled WGS sequence"/>
</dbReference>
<dbReference type="InterPro" id="IPR051350">
    <property type="entry name" value="WD_repeat-ST_regulator"/>
</dbReference>
<dbReference type="HOGENOM" id="CLU_042559_1_0_1"/>
<dbReference type="PANTHER" id="PTHR22838:SF0">
    <property type="entry name" value="WD REPEAT-CONTAINING PROTEIN 26"/>
    <property type="match status" value="1"/>
</dbReference>
<organism evidence="3 4">
    <name type="scientific">Pisolithus microcarpus 441</name>
    <dbReference type="NCBI Taxonomy" id="765257"/>
    <lineage>
        <taxon>Eukaryota</taxon>
        <taxon>Fungi</taxon>
        <taxon>Dikarya</taxon>
        <taxon>Basidiomycota</taxon>
        <taxon>Agaricomycotina</taxon>
        <taxon>Agaricomycetes</taxon>
        <taxon>Agaricomycetidae</taxon>
        <taxon>Boletales</taxon>
        <taxon>Sclerodermatineae</taxon>
        <taxon>Pisolithaceae</taxon>
        <taxon>Pisolithus</taxon>
    </lineage>
</organism>
<keyword evidence="2" id="KW-0677">Repeat</keyword>
<gene>
    <name evidence="3" type="ORF">PISMIDRAFT_109315</name>
</gene>
<keyword evidence="1" id="KW-0853">WD repeat</keyword>
<evidence type="ECO:0000256" key="2">
    <source>
        <dbReference type="ARBA" id="ARBA00022737"/>
    </source>
</evidence>